<dbReference type="InterPro" id="IPR015171">
    <property type="entry name" value="Cyc-maltodext_N"/>
</dbReference>
<evidence type="ECO:0000313" key="5">
    <source>
        <dbReference type="Proteomes" id="UP000261284"/>
    </source>
</evidence>
<dbReference type="GO" id="GO:0005975">
    <property type="term" value="P:carbohydrate metabolic process"/>
    <property type="evidence" value="ECO:0007669"/>
    <property type="project" value="InterPro"/>
</dbReference>
<dbReference type="SUPFAM" id="SSF51445">
    <property type="entry name" value="(Trans)glycosidases"/>
    <property type="match status" value="1"/>
</dbReference>
<dbReference type="CDD" id="cd11340">
    <property type="entry name" value="AmyAc_bac_CMD_like_3"/>
    <property type="match status" value="1"/>
</dbReference>
<dbReference type="Proteomes" id="UP000261284">
    <property type="component" value="Unassembled WGS sequence"/>
</dbReference>
<comment type="caution">
    <text evidence="4">The sequence shown here is derived from an EMBL/GenBank/DDBJ whole genome shotgun (WGS) entry which is preliminary data.</text>
</comment>
<dbReference type="Pfam" id="PF09087">
    <property type="entry name" value="Cyc-maltodext_N"/>
    <property type="match status" value="1"/>
</dbReference>
<dbReference type="Gene3D" id="2.60.40.1180">
    <property type="entry name" value="Golgi alpha-mannosidase II"/>
    <property type="match status" value="1"/>
</dbReference>
<dbReference type="SUPFAM" id="SSF81296">
    <property type="entry name" value="E set domains"/>
    <property type="match status" value="1"/>
</dbReference>
<feature type="domain" description="Glycosyl hydrolase family 13 catalytic" evidence="3">
    <location>
        <begin position="125"/>
        <end position="520"/>
    </location>
</feature>
<dbReference type="OrthoDB" id="9806009at2"/>
<keyword evidence="2" id="KW-0326">Glycosidase</keyword>
<accession>A0A3E1NJQ1</accession>
<dbReference type="Pfam" id="PF10438">
    <property type="entry name" value="Cyc-maltodext_C"/>
    <property type="match status" value="1"/>
</dbReference>
<evidence type="ECO:0000313" key="4">
    <source>
        <dbReference type="EMBL" id="RFM28160.1"/>
    </source>
</evidence>
<dbReference type="Pfam" id="PF00128">
    <property type="entry name" value="Alpha-amylase"/>
    <property type="match status" value="1"/>
</dbReference>
<dbReference type="SUPFAM" id="SSF51011">
    <property type="entry name" value="Glycosyl hydrolase domain"/>
    <property type="match status" value="1"/>
</dbReference>
<protein>
    <submittedName>
        <fullName evidence="4">Alpha-amylase</fullName>
    </submittedName>
</protein>
<dbReference type="InterPro" id="IPR006047">
    <property type="entry name" value="GH13_cat_dom"/>
</dbReference>
<name>A0A3E1NJQ1_9BACT</name>
<dbReference type="InterPro" id="IPR014756">
    <property type="entry name" value="Ig_E-set"/>
</dbReference>
<organism evidence="4 5">
    <name type="scientific">Deminuibacter soli</name>
    <dbReference type="NCBI Taxonomy" id="2291815"/>
    <lineage>
        <taxon>Bacteria</taxon>
        <taxon>Pseudomonadati</taxon>
        <taxon>Bacteroidota</taxon>
        <taxon>Chitinophagia</taxon>
        <taxon>Chitinophagales</taxon>
        <taxon>Chitinophagaceae</taxon>
        <taxon>Deminuibacter</taxon>
    </lineage>
</organism>
<dbReference type="InterPro" id="IPR013780">
    <property type="entry name" value="Glyco_hydro_b"/>
</dbReference>
<dbReference type="PANTHER" id="PTHR10357">
    <property type="entry name" value="ALPHA-AMYLASE FAMILY MEMBER"/>
    <property type="match status" value="1"/>
</dbReference>
<dbReference type="PANTHER" id="PTHR10357:SF210">
    <property type="entry name" value="MALTODEXTRIN GLUCOSIDASE"/>
    <property type="match status" value="1"/>
</dbReference>
<dbReference type="Gene3D" id="2.60.40.10">
    <property type="entry name" value="Immunoglobulins"/>
    <property type="match status" value="1"/>
</dbReference>
<dbReference type="SMART" id="SM00642">
    <property type="entry name" value="Aamy"/>
    <property type="match status" value="1"/>
</dbReference>
<evidence type="ECO:0000259" key="3">
    <source>
        <dbReference type="SMART" id="SM00642"/>
    </source>
</evidence>
<dbReference type="AlphaFoldDB" id="A0A3E1NJQ1"/>
<dbReference type="InterPro" id="IPR013783">
    <property type="entry name" value="Ig-like_fold"/>
</dbReference>
<dbReference type="GO" id="GO:0016798">
    <property type="term" value="F:hydrolase activity, acting on glycosyl bonds"/>
    <property type="evidence" value="ECO:0007669"/>
    <property type="project" value="UniProtKB-KW"/>
</dbReference>
<sequence length="609" mass="68527">MIGCLLQLHVAAQSAYATVYPGNWWAGMQYNKLQLLIKGGYDGFSSETVRINYPGITLTGVHKVQNGKYLLADISITAAAKPGIPAIEFISNGKAHAVQWPLKPRRKGNGTSYAKGVTSADFIYLLMPDRFSNGDTANDRVPGMRDQSLNRDSIFLRHGGDLQGVINHLDYLQQLGVTTVWMTPVIENDMPNRTEHGYAFTNHYSIEPRLGGADAYLRLSDSLHARGMKLIQDAVYNHVGLYHFLVQDPPAPDWLHQWPKYTQTSFKDQPVFDPHGAAADKKITTDGWFTPEMPDLNQQNPYVANFLIQHAIWSVEQFGVDGWRIDTYIYNDLPFMNRCNQALIKEYPRMTMFGEAWVGSTANQAYFAANTIQTPFKSNLQGVVDFQCNFNGINAALAGDATDGVFKLYNTLSNDFLYVNPMRNVVFLDNHDMSRFYSQVKENVARQKAGIGWLLTARGIPQMYYGTEILMKGISNPDGWVRLDFPGGFPGDARSAFTGAGLSDDEKAVQQYTRTLANYRKNSPALTNGQLMQYLPDNGLYVYFRYTSTQTIMCILNATDQTRSFAFADYAERTKGFTKVKDVLNNNLFNMQPTNDIPAQTILIYELQR</sequence>
<gene>
    <name evidence="4" type="ORF">DXN05_11595</name>
</gene>
<evidence type="ECO:0000256" key="2">
    <source>
        <dbReference type="ARBA" id="ARBA00023295"/>
    </source>
</evidence>
<evidence type="ECO:0000256" key="1">
    <source>
        <dbReference type="ARBA" id="ARBA00022801"/>
    </source>
</evidence>
<dbReference type="Gene3D" id="3.20.20.80">
    <property type="entry name" value="Glycosidases"/>
    <property type="match status" value="1"/>
</dbReference>
<dbReference type="EMBL" id="QTJU01000003">
    <property type="protein sequence ID" value="RFM28160.1"/>
    <property type="molecule type" value="Genomic_DNA"/>
</dbReference>
<reference evidence="4 5" key="1">
    <citation type="submission" date="2018-08" db="EMBL/GenBank/DDBJ databases">
        <title>Chitinophagaceae sp. K23C18032701, a novel bacterium isolated from forest soil.</title>
        <authorList>
            <person name="Wang C."/>
        </authorList>
    </citation>
    <scope>NUCLEOTIDE SEQUENCE [LARGE SCALE GENOMIC DNA]</scope>
    <source>
        <strain evidence="4 5">K23C18032701</strain>
    </source>
</reference>
<dbReference type="InterPro" id="IPR017853">
    <property type="entry name" value="GH"/>
</dbReference>
<dbReference type="InterPro" id="IPR019492">
    <property type="entry name" value="Cyclo-malto-dextrinase_C"/>
</dbReference>
<proteinExistence type="predicted"/>
<keyword evidence="1" id="KW-0378">Hydrolase</keyword>
<keyword evidence="5" id="KW-1185">Reference proteome</keyword>